<protein>
    <recommendedName>
        <fullName evidence="3">Reverse transcriptase domain-containing protein</fullName>
    </recommendedName>
</protein>
<proteinExistence type="predicted"/>
<organism evidence="1 2">
    <name type="scientific">Solanum pinnatisectum</name>
    <name type="common">tansyleaf nightshade</name>
    <dbReference type="NCBI Taxonomy" id="50273"/>
    <lineage>
        <taxon>Eukaryota</taxon>
        <taxon>Viridiplantae</taxon>
        <taxon>Streptophyta</taxon>
        <taxon>Embryophyta</taxon>
        <taxon>Tracheophyta</taxon>
        <taxon>Spermatophyta</taxon>
        <taxon>Magnoliopsida</taxon>
        <taxon>eudicotyledons</taxon>
        <taxon>Gunneridae</taxon>
        <taxon>Pentapetalae</taxon>
        <taxon>asterids</taxon>
        <taxon>lamiids</taxon>
        <taxon>Solanales</taxon>
        <taxon>Solanaceae</taxon>
        <taxon>Solanoideae</taxon>
        <taxon>Solaneae</taxon>
        <taxon>Solanum</taxon>
    </lineage>
</organism>
<evidence type="ECO:0000313" key="2">
    <source>
        <dbReference type="Proteomes" id="UP001311915"/>
    </source>
</evidence>
<sequence length="150" mass="17855">MVFGKTCHLPAELEHKAYWAIKKLNLDAELAGRKRITQLHELEEFRLHAYENAKLYKEKTNRWYDKHIVSCTFEPGQLVLLFNSRLKLFPGKLRSKWSNPFEVVRIIQHGVVELRNKDKSSTFLVNGQRVKHYFRNDVDRELEMLTLNDE</sequence>
<evidence type="ECO:0008006" key="3">
    <source>
        <dbReference type="Google" id="ProtNLM"/>
    </source>
</evidence>
<dbReference type="Proteomes" id="UP001311915">
    <property type="component" value="Unassembled WGS sequence"/>
</dbReference>
<comment type="caution">
    <text evidence="1">The sequence shown here is derived from an EMBL/GenBank/DDBJ whole genome shotgun (WGS) entry which is preliminary data.</text>
</comment>
<accession>A0AAV9LMP6</accession>
<reference evidence="1 2" key="1">
    <citation type="submission" date="2023-10" db="EMBL/GenBank/DDBJ databases">
        <title>Genome-Wide Identification Analysis in wild type Solanum Pinnatisectum Reveals Some Genes Defensing Phytophthora Infestans.</title>
        <authorList>
            <person name="Sun C."/>
        </authorList>
    </citation>
    <scope>NUCLEOTIDE SEQUENCE [LARGE SCALE GENOMIC DNA]</scope>
    <source>
        <strain evidence="1">LQN</strain>
        <tissue evidence="1">Leaf</tissue>
    </source>
</reference>
<dbReference type="EMBL" id="JAWPEI010000005">
    <property type="protein sequence ID" value="KAK4727006.1"/>
    <property type="molecule type" value="Genomic_DNA"/>
</dbReference>
<evidence type="ECO:0000313" key="1">
    <source>
        <dbReference type="EMBL" id="KAK4727006.1"/>
    </source>
</evidence>
<dbReference type="AlphaFoldDB" id="A0AAV9LMP6"/>
<name>A0AAV9LMP6_9SOLN</name>
<gene>
    <name evidence="1" type="ORF">R3W88_031923</name>
</gene>
<keyword evidence="2" id="KW-1185">Reference proteome</keyword>